<accession>A0A434AFA5</accession>
<protein>
    <submittedName>
        <fullName evidence="10">Cation transporter</fullName>
    </submittedName>
</protein>
<evidence type="ECO:0000256" key="1">
    <source>
        <dbReference type="ARBA" id="ARBA00004141"/>
    </source>
</evidence>
<dbReference type="GO" id="GO:0008324">
    <property type="term" value="F:monoatomic cation transmembrane transporter activity"/>
    <property type="evidence" value="ECO:0007669"/>
    <property type="project" value="InterPro"/>
</dbReference>
<feature type="transmembrane region" description="Helical" evidence="7">
    <location>
        <begin position="116"/>
        <end position="142"/>
    </location>
</feature>
<evidence type="ECO:0000313" key="10">
    <source>
        <dbReference type="EMBL" id="RUT73067.1"/>
    </source>
</evidence>
<evidence type="ECO:0000256" key="4">
    <source>
        <dbReference type="ARBA" id="ARBA00022692"/>
    </source>
</evidence>
<keyword evidence="11" id="KW-1185">Reference proteome</keyword>
<dbReference type="InterPro" id="IPR050291">
    <property type="entry name" value="CDF_Transporter"/>
</dbReference>
<dbReference type="GO" id="GO:0016020">
    <property type="term" value="C:membrane"/>
    <property type="evidence" value="ECO:0007669"/>
    <property type="project" value="UniProtKB-SubCell"/>
</dbReference>
<evidence type="ECO:0000256" key="2">
    <source>
        <dbReference type="ARBA" id="ARBA00008114"/>
    </source>
</evidence>
<keyword evidence="5 7" id="KW-1133">Transmembrane helix</keyword>
<dbReference type="PANTHER" id="PTHR43840:SF15">
    <property type="entry name" value="MITOCHONDRIAL METAL TRANSPORTER 1-RELATED"/>
    <property type="match status" value="1"/>
</dbReference>
<comment type="subcellular location">
    <subcellularLocation>
        <location evidence="1">Membrane</location>
        <topology evidence="1">Multi-pass membrane protein</topology>
    </subcellularLocation>
</comment>
<dbReference type="InterPro" id="IPR058533">
    <property type="entry name" value="Cation_efflux_TM"/>
</dbReference>
<dbReference type="FunFam" id="1.20.1510.10:FF:000006">
    <property type="entry name" value="Divalent cation efflux transporter"/>
    <property type="match status" value="1"/>
</dbReference>
<feature type="transmembrane region" description="Helical" evidence="7">
    <location>
        <begin position="163"/>
        <end position="180"/>
    </location>
</feature>
<dbReference type="InterPro" id="IPR036837">
    <property type="entry name" value="Cation_efflux_CTD_sf"/>
</dbReference>
<feature type="transmembrane region" description="Helical" evidence="7">
    <location>
        <begin position="85"/>
        <end position="104"/>
    </location>
</feature>
<keyword evidence="4 7" id="KW-0812">Transmembrane</keyword>
<evidence type="ECO:0000256" key="7">
    <source>
        <dbReference type="SAM" id="Phobius"/>
    </source>
</evidence>
<dbReference type="Pfam" id="PF01545">
    <property type="entry name" value="Cation_efflux"/>
    <property type="match status" value="1"/>
</dbReference>
<comment type="similarity">
    <text evidence="2">Belongs to the cation diffusion facilitator (CDF) transporter (TC 2.A.4) family.</text>
</comment>
<evidence type="ECO:0000256" key="6">
    <source>
        <dbReference type="ARBA" id="ARBA00023136"/>
    </source>
</evidence>
<dbReference type="InterPro" id="IPR027470">
    <property type="entry name" value="Cation_efflux_CTD"/>
</dbReference>
<evidence type="ECO:0000313" key="11">
    <source>
        <dbReference type="Proteomes" id="UP000282985"/>
    </source>
</evidence>
<dbReference type="SUPFAM" id="SSF160240">
    <property type="entry name" value="Cation efflux protein cytoplasmic domain-like"/>
    <property type="match status" value="1"/>
</dbReference>
<evidence type="ECO:0000256" key="5">
    <source>
        <dbReference type="ARBA" id="ARBA00022989"/>
    </source>
</evidence>
<dbReference type="Proteomes" id="UP000282985">
    <property type="component" value="Unassembled WGS sequence"/>
</dbReference>
<dbReference type="AlphaFoldDB" id="A0A434AFA5"/>
<dbReference type="Gene3D" id="1.20.1510.10">
    <property type="entry name" value="Cation efflux protein transmembrane domain"/>
    <property type="match status" value="1"/>
</dbReference>
<keyword evidence="3" id="KW-0813">Transport</keyword>
<organism evidence="10 11">
    <name type="scientific">Ancylomarina longa</name>
    <dbReference type="NCBI Taxonomy" id="2487017"/>
    <lineage>
        <taxon>Bacteria</taxon>
        <taxon>Pseudomonadati</taxon>
        <taxon>Bacteroidota</taxon>
        <taxon>Bacteroidia</taxon>
        <taxon>Marinilabiliales</taxon>
        <taxon>Marinifilaceae</taxon>
        <taxon>Ancylomarina</taxon>
    </lineage>
</organism>
<evidence type="ECO:0000259" key="9">
    <source>
        <dbReference type="Pfam" id="PF16916"/>
    </source>
</evidence>
<sequence>MKNSRWKLDKSNWAYVEGWLSIAGNVLLFALKYWAGLATGSIAIIADAWHTLSDSLSSVIVLIGAKISKKPADEDHPFGHGRADLISAFIIGILLLLVAFEFIMQSYETLINRESTTFGTLAIVVMIVSVVTKELLAQFAYYGARKTNSKVLRADAWHHRSDAISSLVILVGIFLGNYFWWIDGALGMIVALLIGHAAYQIISDSIHSLLGESPSATMIEEVKQCCVKLHSDTLVPHHFHAHTYGDHTELTFHICLPNDMPIQDAHEIASKLEDGIREEFGYVSTIHIEPLEYDEIRE</sequence>
<dbReference type="EMBL" id="RJJX01000029">
    <property type="protein sequence ID" value="RUT73067.1"/>
    <property type="molecule type" value="Genomic_DNA"/>
</dbReference>
<dbReference type="PANTHER" id="PTHR43840">
    <property type="entry name" value="MITOCHONDRIAL METAL TRANSPORTER 1-RELATED"/>
    <property type="match status" value="1"/>
</dbReference>
<feature type="transmembrane region" description="Helical" evidence="7">
    <location>
        <begin position="12"/>
        <end position="35"/>
    </location>
</feature>
<dbReference type="InterPro" id="IPR027469">
    <property type="entry name" value="Cation_efflux_TMD_sf"/>
</dbReference>
<evidence type="ECO:0000259" key="8">
    <source>
        <dbReference type="Pfam" id="PF01545"/>
    </source>
</evidence>
<dbReference type="Pfam" id="PF16916">
    <property type="entry name" value="ZT_dimer"/>
    <property type="match status" value="1"/>
</dbReference>
<dbReference type="OrthoDB" id="9806522at2"/>
<dbReference type="RefSeq" id="WP_127344810.1">
    <property type="nucleotide sequence ID" value="NZ_RJJX01000029.1"/>
</dbReference>
<dbReference type="Gene3D" id="3.30.70.1350">
    <property type="entry name" value="Cation efflux protein, cytoplasmic domain"/>
    <property type="match status" value="1"/>
</dbReference>
<name>A0A434AFA5_9BACT</name>
<feature type="domain" description="Cation efflux protein cytoplasmic" evidence="9">
    <location>
        <begin position="218"/>
        <end position="290"/>
    </location>
</feature>
<reference evidence="10 11" key="1">
    <citation type="submission" date="2018-11" db="EMBL/GenBank/DDBJ databases">
        <title>Parancylomarina longa gen. nov., sp. nov., isolated from sediments of southern Okinawa.</title>
        <authorList>
            <person name="Fu T."/>
        </authorList>
    </citation>
    <scope>NUCLEOTIDE SEQUENCE [LARGE SCALE GENOMIC DNA]</scope>
    <source>
        <strain evidence="10 11">T3-2 S1-C</strain>
    </source>
</reference>
<keyword evidence="6 7" id="KW-0472">Membrane</keyword>
<dbReference type="SUPFAM" id="SSF161111">
    <property type="entry name" value="Cation efflux protein transmembrane domain-like"/>
    <property type="match status" value="1"/>
</dbReference>
<dbReference type="InterPro" id="IPR002524">
    <property type="entry name" value="Cation_efflux"/>
</dbReference>
<comment type="caution">
    <text evidence="10">The sequence shown here is derived from an EMBL/GenBank/DDBJ whole genome shotgun (WGS) entry which is preliminary data.</text>
</comment>
<feature type="domain" description="Cation efflux protein transmembrane" evidence="8">
    <location>
        <begin position="19"/>
        <end position="210"/>
    </location>
</feature>
<dbReference type="NCBIfam" id="TIGR01297">
    <property type="entry name" value="CDF"/>
    <property type="match status" value="1"/>
</dbReference>
<proteinExistence type="inferred from homology"/>
<evidence type="ECO:0000256" key="3">
    <source>
        <dbReference type="ARBA" id="ARBA00022448"/>
    </source>
</evidence>
<gene>
    <name evidence="10" type="ORF">DLK05_15160</name>
</gene>